<sequence length="91" mass="9832">MVKIELIFTSQPDDTSVPGVINAAVQVEFKATGLDTPLVGPAHLYGQIAMHKKREILKLISDEFIRVVEASGNEVVNTSVTQVFAGNHSVN</sequence>
<dbReference type="AlphaFoldDB" id="A0A3F3IFE9"/>
<dbReference type="RefSeq" id="WP_069721205.1">
    <property type="nucleotide sequence ID" value="NZ_MJEL01000009.1"/>
</dbReference>
<accession>A0A3F3IFE9</accession>
<name>A0A3F3IFE9_SALER</name>
<gene>
    <name evidence="1" type="ORF">BH006_17420</name>
</gene>
<comment type="caution">
    <text evidence="1">The sequence shown here is derived from an EMBL/GenBank/DDBJ whole genome shotgun (WGS) entry which is preliminary data.</text>
</comment>
<protein>
    <submittedName>
        <fullName evidence="1">Uncharacterized protein</fullName>
    </submittedName>
</protein>
<organism evidence="1">
    <name type="scientific">Salmonella enterica</name>
    <name type="common">Salmonella choleraesuis</name>
    <dbReference type="NCBI Taxonomy" id="28901"/>
    <lineage>
        <taxon>Bacteria</taxon>
        <taxon>Pseudomonadati</taxon>
        <taxon>Pseudomonadota</taxon>
        <taxon>Gammaproteobacteria</taxon>
        <taxon>Enterobacterales</taxon>
        <taxon>Enterobacteriaceae</taxon>
        <taxon>Salmonella</taxon>
    </lineage>
</organism>
<evidence type="ECO:0000313" key="1">
    <source>
        <dbReference type="EMBL" id="OEH98440.1"/>
    </source>
</evidence>
<dbReference type="Proteomes" id="UP000852880">
    <property type="component" value="Unassembled WGS sequence"/>
</dbReference>
<proteinExistence type="predicted"/>
<reference evidence="1" key="1">
    <citation type="submission" date="2016-09" db="EMBL/GenBank/DDBJ databases">
        <title>Whole Genome Sequencing of Salmonella enterica subsp. enterica serovar Nottingham.</title>
        <authorList>
            <person name="Zheng J."/>
            <person name="Wang H."/>
        </authorList>
    </citation>
    <scope>NUCLEOTIDE SEQUENCE [LARGE SCALE GENOMIC DNA]</scope>
    <source>
        <strain evidence="1">CFSAN055411</strain>
    </source>
</reference>
<dbReference type="EMBL" id="MJEL01000009">
    <property type="protein sequence ID" value="OEH98440.1"/>
    <property type="molecule type" value="Genomic_DNA"/>
</dbReference>